<feature type="transmembrane region" description="Helical" evidence="2">
    <location>
        <begin position="304"/>
        <end position="324"/>
    </location>
</feature>
<feature type="transmembrane region" description="Helical" evidence="2">
    <location>
        <begin position="106"/>
        <end position="130"/>
    </location>
</feature>
<feature type="transmembrane region" description="Helical" evidence="2">
    <location>
        <begin position="188"/>
        <end position="209"/>
    </location>
</feature>
<feature type="transmembrane region" description="Helical" evidence="2">
    <location>
        <begin position="46"/>
        <end position="65"/>
    </location>
</feature>
<feature type="region of interest" description="Disordered" evidence="1">
    <location>
        <begin position="708"/>
        <end position="727"/>
    </location>
</feature>
<evidence type="ECO:0000313" key="4">
    <source>
        <dbReference type="Proteomes" id="UP000008974"/>
    </source>
</evidence>
<feature type="transmembrane region" description="Helical" evidence="2">
    <location>
        <begin position="142"/>
        <end position="168"/>
    </location>
</feature>
<evidence type="ECO:0000256" key="2">
    <source>
        <dbReference type="SAM" id="Phobius"/>
    </source>
</evidence>
<gene>
    <name evidence="3" type="ORF">GLP15_558</name>
</gene>
<accession>E1F204</accession>
<keyword evidence="2" id="KW-0812">Transmembrane</keyword>
<evidence type="ECO:0000256" key="1">
    <source>
        <dbReference type="SAM" id="MobiDB-lite"/>
    </source>
</evidence>
<dbReference type="EMBL" id="ACVC01000129">
    <property type="protein sequence ID" value="EFO63498.1"/>
    <property type="molecule type" value="Genomic_DNA"/>
</dbReference>
<evidence type="ECO:0000313" key="3">
    <source>
        <dbReference type="EMBL" id="EFO63498.1"/>
    </source>
</evidence>
<proteinExistence type="predicted"/>
<sequence length="1774" mass="200260">MLRIRIGDMRFSRLDKSDIASFYLNSLHVQFFCLLTLRHFLTLRGYGVLCLSFFFFVDAMVFQLFNPLLLYLDFLSTTVLFHKVRCSSRKIYLGKLIISLAPQNPILSLLITLVLLLPYFCLCSIIGMFVNGMHRKMHSTSFSYFLHQFLLLCTKTVPLICLLSLYLASFFNVPQTTHNTDVFAADELLISFFAFMGLILYYGVTRGLVNFDATMSMACSQSGRVLPRELNISTLLVQHLGYSLYQQPELSFLRMLKLSYTDVSIVLRRLIRYATNCTTGGIYSRIIYILTSLLHTIHRRKHDIITFIIQLFSIGLAGTILFFVPNLLSFASSVVALRLQNCSLPQQLCVLVQTINLEVIAAFLLSFGLDYLLVQFLYSLFATIYSRSSLLVLIRLGFWFRILEALKVTRVIPLYLNQHHSQSALSVLSVFIRMQLCSITFSRFIVITIQYKMMSNHIFINLLTNTHKRLTRHRAIYGLTESSQLHFKTAHLPHALRTLGTTDVMAHTFNATSNAMAEYTLLFKAFWYTFHSNFFGSWSSILRQQSQNITLAQLSDTCLDLTDLSHTFLANNIPLFVIEAEQFIKVYQAEVNDSSMIQLYKHILEYQESCLTCADSLFLIKSTLEIVVIFFTNTVRALLGKVILSDRSRSTTQGTTSTYHVINYRSLISAITSSSSAGDTHNGTYIYNSTGATGSSFYKKDISTKESGVSHSSLSHQRDKRDRRDKRFAKSSLAHTIKDCSLSDPYPTDQMIDSAKVTPATLNRSKGCILRSLDYIKTHPFQVTPRLIHKFTDAYPQNSELASFQTPLMNIDFLDPFDDSHTSIGRQTMEESSSLSVTGQKLLEYQQLERALHDLSYATSTVDSFSLSGDKTRKSSSNEFAASITVQGTTLTFPIPFSQQCSFNSTPSSSCSTPISTPAFFLSSIKPLSHNTLNTLPYPGASRKYRLKELEILNYLAVDDNAALMDPLKDRNLYFALLEELEKALSTTFFDWVFIFGFTISSGYQEAIYSEVIERASKAQFMLQYARMANSTIRVLPKLFLSLLSSSLGLTLLVARCRKSQSPLVHVIQCDVSLDIYPSSSCASINVSQISDPITSSSVANVTILDPQKLLLLCKTMQVFTITLERLQNHYKMHKLASMMYTRKKREKSQYLSYIMHCLNCAMVFHSISTRVMAHSQVFSKEQRRLLVSLHRFAELNVYNLEVILSIIRFKTINLDGFTKRIQNCLLSSHDISITLASKGSSWNLFDILDRVLIEQNLALVADLQPVYTISLLSRRWRSSRTCSIQAYSLLSPYNVRYSDERATTDGQSTMELINYVLYTNVQMTYNFKLAFLIISSLHRYLYAHEVNVHVSDGLVESVDSGINNDVVYGSSSLITQYQYTSDNSYLKQYSRRRNRKSNTVSADTALTSLATNYLTVDFVIEKIPPQLYDVFAVAICNCWAALCSDMPYIYLQKALNSYLSKRYGNIAPVGRRARSCPAAGATFSFIPNSDTLRAGVYAHNNWSIESVYLLDETKILSHILALKALLFEQCSFSIDDSCIHLRVHMKRAGDPGLSELVLPDTDSCASSMYGEQGVVYTPPHYVEKKSYQQKATEVPRLTADLNHEGIVGLGRMYPNLLDLVSEETSKSEVSRGYPDIQPSIVSTKFGPVLLNRLPLVTLFTKPARILRAVSSASASLNMDLLQCASEDKLSHTIYPVYVLCQLDTTNDSHSNTSKDDKVILTFKGFMSQTDAEISAMHPIVLKSVTVQASFYSFCIALGSLLKDFLAVARTGVN</sequence>
<name>E1F204_GIAIA</name>
<keyword evidence="2" id="KW-1133">Transmembrane helix</keyword>
<reference evidence="3 4" key="1">
    <citation type="journal article" date="2010" name="BMC Genomics">
        <title>Genome analysis and comparative genomics of a Giardia intestinalis assemblage E isolate.</title>
        <authorList>
            <person name="Jerlstrom-Hultqvist J."/>
            <person name="Franzen O."/>
            <person name="Ankarklev J."/>
            <person name="Xu F."/>
            <person name="Nohynkova E."/>
            <person name="Andersson J.O."/>
            <person name="Svard S.G."/>
            <person name="Andersson B."/>
        </authorList>
    </citation>
    <scope>NUCLEOTIDE SEQUENCE [LARGE SCALE GENOMIC DNA]</scope>
    <source>
        <strain evidence="3 4">P15</strain>
    </source>
</reference>
<dbReference type="Proteomes" id="UP000008974">
    <property type="component" value="Unassembled WGS sequence"/>
</dbReference>
<organism evidence="3 4">
    <name type="scientific">Giardia intestinalis (strain P15)</name>
    <name type="common">Giardia lamblia</name>
    <dbReference type="NCBI Taxonomy" id="658858"/>
    <lineage>
        <taxon>Eukaryota</taxon>
        <taxon>Metamonada</taxon>
        <taxon>Diplomonadida</taxon>
        <taxon>Hexamitidae</taxon>
        <taxon>Giardiinae</taxon>
        <taxon>Giardia</taxon>
    </lineage>
</organism>
<dbReference type="OrthoDB" id="10256622at2759"/>
<dbReference type="VEuPathDB" id="GiardiaDB:GLP15_558"/>
<dbReference type="OMA" id="FWFRILE"/>
<comment type="caution">
    <text evidence="3">The sequence shown here is derived from an EMBL/GenBank/DDBJ whole genome shotgun (WGS) entry which is preliminary data.</text>
</comment>
<keyword evidence="2" id="KW-0472">Membrane</keyword>
<protein>
    <submittedName>
        <fullName evidence="3">Uncharacterized protein</fullName>
    </submittedName>
</protein>